<name>A0AAD7CCC9_9AGAR</name>
<reference evidence="3" key="1">
    <citation type="submission" date="2023-03" db="EMBL/GenBank/DDBJ databases">
        <title>Massive genome expansion in bonnet fungi (Mycena s.s.) driven by repeated elements and novel gene families across ecological guilds.</title>
        <authorList>
            <consortium name="Lawrence Berkeley National Laboratory"/>
            <person name="Harder C.B."/>
            <person name="Miyauchi S."/>
            <person name="Viragh M."/>
            <person name="Kuo A."/>
            <person name="Thoen E."/>
            <person name="Andreopoulos B."/>
            <person name="Lu D."/>
            <person name="Skrede I."/>
            <person name="Drula E."/>
            <person name="Henrissat B."/>
            <person name="Morin E."/>
            <person name="Kohler A."/>
            <person name="Barry K."/>
            <person name="LaButti K."/>
            <person name="Morin E."/>
            <person name="Salamov A."/>
            <person name="Lipzen A."/>
            <person name="Mereny Z."/>
            <person name="Hegedus B."/>
            <person name="Baldrian P."/>
            <person name="Stursova M."/>
            <person name="Weitz H."/>
            <person name="Taylor A."/>
            <person name="Grigoriev I.V."/>
            <person name="Nagy L.G."/>
            <person name="Martin F."/>
            <person name="Kauserud H."/>
        </authorList>
    </citation>
    <scope>NUCLEOTIDE SEQUENCE</scope>
    <source>
        <strain evidence="3">9284</strain>
    </source>
</reference>
<proteinExistence type="predicted"/>
<comment type="caution">
    <text evidence="3">The sequence shown here is derived from an EMBL/GenBank/DDBJ whole genome shotgun (WGS) entry which is preliminary data.</text>
</comment>
<evidence type="ECO:0000256" key="1">
    <source>
        <dbReference type="SAM" id="Coils"/>
    </source>
</evidence>
<dbReference type="EMBL" id="JARKIF010000003">
    <property type="protein sequence ID" value="KAJ7644540.1"/>
    <property type="molecule type" value="Genomic_DNA"/>
</dbReference>
<organism evidence="3 4">
    <name type="scientific">Roridomyces roridus</name>
    <dbReference type="NCBI Taxonomy" id="1738132"/>
    <lineage>
        <taxon>Eukaryota</taxon>
        <taxon>Fungi</taxon>
        <taxon>Dikarya</taxon>
        <taxon>Basidiomycota</taxon>
        <taxon>Agaricomycotina</taxon>
        <taxon>Agaricomycetes</taxon>
        <taxon>Agaricomycetidae</taxon>
        <taxon>Agaricales</taxon>
        <taxon>Marasmiineae</taxon>
        <taxon>Mycenaceae</taxon>
        <taxon>Roridomyces</taxon>
    </lineage>
</organism>
<keyword evidence="4" id="KW-1185">Reference proteome</keyword>
<feature type="region of interest" description="Disordered" evidence="2">
    <location>
        <begin position="365"/>
        <end position="387"/>
    </location>
</feature>
<gene>
    <name evidence="3" type="ORF">FB45DRAFT_898148</name>
</gene>
<dbReference type="Proteomes" id="UP001221142">
    <property type="component" value="Unassembled WGS sequence"/>
</dbReference>
<protein>
    <submittedName>
        <fullName evidence="3">Uncharacterized protein</fullName>
    </submittedName>
</protein>
<sequence length="429" mass="47190">MDVDMLECRIQPVDSNKIFSYALRSVKEQLENEELRRSQDLTTLLKSAEKRAETFRALYEQERERCKVLLVAALEDDSNGSVVIQSNFDAEDALSALLDTNRNLEEALRNSQENNWVRAEEMARALEAPEARTLGLTQEIGLKDVELESLRSALDSSRSETCAKDKALSELAIVNRDLEQALAAGLANVVLAGDMTIRTLRVKLDDAEARIAVAASHANEIQLKRELELMTIAQRYGDETTRLRDDQRRAVEALKREEEQNDVLRAEVLRLQEDLLAAHVAHSEAVLRNAEIEAKLLDRHRKMESEAFRVPATNPVQVPLLAPLPSPFTTGQTPPNWSSPQGPPGVPLFVWPATTVGAAAASRVAGSRKAAKGPSSSTGVIPISAKSKRGPRCCSICVKLGKKEEGFSCGGRGGRIYCRYFGTDGTVGF</sequence>
<accession>A0AAD7CCC9</accession>
<feature type="coiled-coil region" evidence="1">
    <location>
        <begin position="247"/>
        <end position="274"/>
    </location>
</feature>
<evidence type="ECO:0000313" key="3">
    <source>
        <dbReference type="EMBL" id="KAJ7644540.1"/>
    </source>
</evidence>
<dbReference type="AlphaFoldDB" id="A0AAD7CCC9"/>
<evidence type="ECO:0000256" key="2">
    <source>
        <dbReference type="SAM" id="MobiDB-lite"/>
    </source>
</evidence>
<evidence type="ECO:0000313" key="4">
    <source>
        <dbReference type="Proteomes" id="UP001221142"/>
    </source>
</evidence>
<keyword evidence="1" id="KW-0175">Coiled coil</keyword>